<gene>
    <name evidence="3" type="ORF">PUV54_03080</name>
</gene>
<reference evidence="3" key="1">
    <citation type="submission" date="2023-02" db="EMBL/GenBank/DDBJ databases">
        <title>Genome sequence of Hyphococcus flavus.</title>
        <authorList>
            <person name="Rong J.-C."/>
            <person name="Zhao Q."/>
            <person name="Yi M."/>
            <person name="Wu J.-Y."/>
        </authorList>
    </citation>
    <scope>NUCLEOTIDE SEQUENCE</scope>
    <source>
        <strain evidence="3">MCCC 1K03223</strain>
    </source>
</reference>
<feature type="chain" id="PRO_5041971387" evidence="1">
    <location>
        <begin position="20"/>
        <end position="157"/>
    </location>
</feature>
<dbReference type="PANTHER" id="PTHR41252">
    <property type="entry name" value="BLR2505 PROTEIN"/>
    <property type="match status" value="1"/>
</dbReference>
<evidence type="ECO:0000256" key="1">
    <source>
        <dbReference type="SAM" id="SignalP"/>
    </source>
</evidence>
<dbReference type="RefSeq" id="WP_274494073.1">
    <property type="nucleotide sequence ID" value="NZ_CP118166.1"/>
</dbReference>
<feature type="signal peptide" evidence="1">
    <location>
        <begin position="1"/>
        <end position="19"/>
    </location>
</feature>
<dbReference type="Gene3D" id="3.10.450.50">
    <property type="match status" value="1"/>
</dbReference>
<sequence length="157" mass="16640">MRQFIIFLGFAALAACSNAPDTTATEQNAKALVEAVYAGFAAGDMDRVTGAMAADIVWNEAEGNPYADNNPYVGPETVLTGLLARLGGEWDGFAAVPQEYVSEGGRVIVFGRYGGTYKASGKSMDAPFVHSWTVVDGKITAFQQYTDTAEHAAVMAQ</sequence>
<dbReference type="Pfam" id="PF12680">
    <property type="entry name" value="SnoaL_2"/>
    <property type="match status" value="1"/>
</dbReference>
<dbReference type="InterPro" id="IPR032710">
    <property type="entry name" value="NTF2-like_dom_sf"/>
</dbReference>
<keyword evidence="1" id="KW-0732">Signal</keyword>
<dbReference type="AlphaFoldDB" id="A0AAF0CGB4"/>
<dbReference type="SUPFAM" id="SSF54427">
    <property type="entry name" value="NTF2-like"/>
    <property type="match status" value="1"/>
</dbReference>
<dbReference type="EMBL" id="CP118166">
    <property type="protein sequence ID" value="WDI32174.1"/>
    <property type="molecule type" value="Genomic_DNA"/>
</dbReference>
<name>A0AAF0CGB4_9PROT</name>
<proteinExistence type="predicted"/>
<dbReference type="Proteomes" id="UP001214043">
    <property type="component" value="Chromosome"/>
</dbReference>
<evidence type="ECO:0000259" key="2">
    <source>
        <dbReference type="Pfam" id="PF12680"/>
    </source>
</evidence>
<dbReference type="InterPro" id="IPR037401">
    <property type="entry name" value="SnoaL-like"/>
</dbReference>
<feature type="domain" description="SnoaL-like" evidence="2">
    <location>
        <begin position="33"/>
        <end position="141"/>
    </location>
</feature>
<dbReference type="PANTHER" id="PTHR41252:SF1">
    <property type="entry name" value="BLR2505 PROTEIN"/>
    <property type="match status" value="1"/>
</dbReference>
<keyword evidence="4" id="KW-1185">Reference proteome</keyword>
<evidence type="ECO:0000313" key="4">
    <source>
        <dbReference type="Proteomes" id="UP001214043"/>
    </source>
</evidence>
<accession>A0AAF0CGB4</accession>
<evidence type="ECO:0000313" key="3">
    <source>
        <dbReference type="EMBL" id="WDI32174.1"/>
    </source>
</evidence>
<organism evidence="3 4">
    <name type="scientific">Hyphococcus flavus</name>
    <dbReference type="NCBI Taxonomy" id="1866326"/>
    <lineage>
        <taxon>Bacteria</taxon>
        <taxon>Pseudomonadati</taxon>
        <taxon>Pseudomonadota</taxon>
        <taxon>Alphaproteobacteria</taxon>
        <taxon>Parvularculales</taxon>
        <taxon>Parvularculaceae</taxon>
        <taxon>Hyphococcus</taxon>
    </lineage>
</organism>
<dbReference type="KEGG" id="hfl:PUV54_03080"/>
<protein>
    <submittedName>
        <fullName evidence="3">Nuclear transport factor 2 family protein</fullName>
    </submittedName>
</protein>
<dbReference type="PROSITE" id="PS51257">
    <property type="entry name" value="PROKAR_LIPOPROTEIN"/>
    <property type="match status" value="1"/>
</dbReference>